<comment type="similarity">
    <text evidence="1 2">Belongs to the outer membrane factor (OMF) (TC 1.B.17) family.</text>
</comment>
<dbReference type="GO" id="GO:0005886">
    <property type="term" value="C:plasma membrane"/>
    <property type="evidence" value="ECO:0007669"/>
    <property type="project" value="UniProtKB-SubCell"/>
</dbReference>
<proteinExistence type="inferred from homology"/>
<dbReference type="InterPro" id="IPR003423">
    <property type="entry name" value="OMP_efflux"/>
</dbReference>
<dbReference type="SUPFAM" id="SSF56954">
    <property type="entry name" value="Outer membrane efflux proteins (OEP)"/>
    <property type="match status" value="1"/>
</dbReference>
<organism evidence="3 4">
    <name type="scientific">Achromobacter aloeverae</name>
    <dbReference type="NCBI Taxonomy" id="1750518"/>
    <lineage>
        <taxon>Bacteria</taxon>
        <taxon>Pseudomonadati</taxon>
        <taxon>Pseudomonadota</taxon>
        <taxon>Betaproteobacteria</taxon>
        <taxon>Burkholderiales</taxon>
        <taxon>Alcaligenaceae</taxon>
        <taxon>Achromobacter</taxon>
    </lineage>
</organism>
<comment type="subcellular location">
    <subcellularLocation>
        <location evidence="2">Cell membrane</location>
        <topology evidence="2">Lipid-anchor</topology>
    </subcellularLocation>
</comment>
<keyword evidence="2" id="KW-0472">Membrane</keyword>
<dbReference type="PANTHER" id="PTHR30203:SF33">
    <property type="entry name" value="BLR4455 PROTEIN"/>
    <property type="match status" value="1"/>
</dbReference>
<comment type="caution">
    <text evidence="3">The sequence shown here is derived from an EMBL/GenBank/DDBJ whole genome shotgun (WGS) entry which is preliminary data.</text>
</comment>
<gene>
    <name evidence="3" type="ORF">C7R54_09960</name>
</gene>
<dbReference type="EMBL" id="PYAL01000002">
    <property type="protein sequence ID" value="RXN91707.1"/>
    <property type="molecule type" value="Genomic_DNA"/>
</dbReference>
<keyword evidence="2" id="KW-0812">Transmembrane</keyword>
<keyword evidence="2" id="KW-0564">Palmitate</keyword>
<dbReference type="Pfam" id="PF02321">
    <property type="entry name" value="OEP"/>
    <property type="match status" value="2"/>
</dbReference>
<name>A0A4Q1HMH6_9BURK</name>
<evidence type="ECO:0000256" key="2">
    <source>
        <dbReference type="RuleBase" id="RU362097"/>
    </source>
</evidence>
<evidence type="ECO:0000313" key="4">
    <source>
        <dbReference type="Proteomes" id="UP000290849"/>
    </source>
</evidence>
<keyword evidence="4" id="KW-1185">Reference proteome</keyword>
<evidence type="ECO:0000313" key="3">
    <source>
        <dbReference type="EMBL" id="RXN91707.1"/>
    </source>
</evidence>
<dbReference type="Gene3D" id="2.20.200.10">
    <property type="entry name" value="Outer membrane efflux proteins (OEP)"/>
    <property type="match status" value="1"/>
</dbReference>
<reference evidence="3 4" key="1">
    <citation type="journal article" date="2017" name="Int. J. Syst. Evol. Microbiol.">
        <title>Achromobacter aloeverae sp. nov., isolated from the root of Aloe vera (L.) Burm.f.</title>
        <authorList>
            <person name="Kuncharoen N."/>
            <person name="Muramatsu Y."/>
            <person name="Shibata C."/>
            <person name="Kamakura Y."/>
            <person name="Nakagawa Y."/>
            <person name="Tanasupawat S."/>
        </authorList>
    </citation>
    <scope>NUCLEOTIDE SEQUENCE [LARGE SCALE GENOMIC DNA]</scope>
    <source>
        <strain evidence="3 4">AVA-1</strain>
    </source>
</reference>
<dbReference type="OrthoDB" id="9770517at2"/>
<dbReference type="GO" id="GO:0015562">
    <property type="term" value="F:efflux transmembrane transporter activity"/>
    <property type="evidence" value="ECO:0007669"/>
    <property type="project" value="InterPro"/>
</dbReference>
<protein>
    <submittedName>
        <fullName evidence="3">RND transporter</fullName>
    </submittedName>
</protein>
<dbReference type="InterPro" id="IPR010131">
    <property type="entry name" value="MdtP/NodT-like"/>
</dbReference>
<dbReference type="Gene3D" id="1.20.1600.10">
    <property type="entry name" value="Outer membrane efflux proteins (OEP)"/>
    <property type="match status" value="1"/>
</dbReference>
<dbReference type="NCBIfam" id="TIGR01845">
    <property type="entry name" value="outer_NodT"/>
    <property type="match status" value="1"/>
</dbReference>
<keyword evidence="2" id="KW-1134">Transmembrane beta strand</keyword>
<accession>A0A4Q1HMH6</accession>
<evidence type="ECO:0000256" key="1">
    <source>
        <dbReference type="ARBA" id="ARBA00007613"/>
    </source>
</evidence>
<dbReference type="RefSeq" id="WP_129150466.1">
    <property type="nucleotide sequence ID" value="NZ_JBHSDO010000013.1"/>
</dbReference>
<keyword evidence="2" id="KW-0449">Lipoprotein</keyword>
<sequence length="473" mass="50445">MLLLSACSLAPEYHKPAPDMPVSWKLEAPWRTATPRDDMPKGAWWLRYQDPALDALQEKLLAANPSLEIATARLAQARAQATAATAGLFPTIGSSARVQRLEISGNRPLTNYASPQYQTVQNDYTLSFNASYEVDLFGRVRNSVAVARANAEQSEADLRNARLVLTAELASNYVNLRSLDNELDVVRRSVGLQRRALELITARYDGGAASGLEVAQQQALLDNTLTQIDILARQRAQYEHAIASLTGTPAPQFELAPDVRALTPPAIPLGVPSDVLERRPDVAAAERAMASANAQIGVARAAFYPSVMLGAGYGVDSRVLGALFDGPSTLWNLGVSVAQTVFDGGRISANVDFARAGYQATAANYRRVVLGAMQEVQDGISGLAALERASTQARTAVADSRKVLDMATSRYAGGATTYLDVITAQQAVLNTERQAAQLAGQRMLVSVFLIKALGGDWEAAPAVADSGGAPARP</sequence>
<dbReference type="AlphaFoldDB" id="A0A4Q1HMH6"/>
<dbReference type="PANTHER" id="PTHR30203">
    <property type="entry name" value="OUTER MEMBRANE CATION EFFLUX PROTEIN"/>
    <property type="match status" value="1"/>
</dbReference>
<dbReference type="Proteomes" id="UP000290849">
    <property type="component" value="Unassembled WGS sequence"/>
</dbReference>